<evidence type="ECO:0000313" key="6">
    <source>
        <dbReference type="Proteomes" id="UP000812966"/>
    </source>
</evidence>
<dbReference type="EMBL" id="JABELV010000248">
    <property type="protein sequence ID" value="KAG7527662.1"/>
    <property type="molecule type" value="Genomic_DNA"/>
</dbReference>
<feature type="domain" description="Zn(2)-C6 fungal-type" evidence="4">
    <location>
        <begin position="19"/>
        <end position="49"/>
    </location>
</feature>
<keyword evidence="2" id="KW-0539">Nucleus</keyword>
<accession>A0A8K0NQ74</accession>
<dbReference type="SMART" id="SM00066">
    <property type="entry name" value="GAL4"/>
    <property type="match status" value="1"/>
</dbReference>
<dbReference type="GO" id="GO:0000981">
    <property type="term" value="F:DNA-binding transcription factor activity, RNA polymerase II-specific"/>
    <property type="evidence" value="ECO:0007669"/>
    <property type="project" value="InterPro"/>
</dbReference>
<comment type="subcellular location">
    <subcellularLocation>
        <location evidence="1">Nucleus</location>
    </subcellularLocation>
</comment>
<dbReference type="GO" id="GO:0008270">
    <property type="term" value="F:zinc ion binding"/>
    <property type="evidence" value="ECO:0007669"/>
    <property type="project" value="InterPro"/>
</dbReference>
<comment type="caution">
    <text evidence="5">The sequence shown here is derived from an EMBL/GenBank/DDBJ whole genome shotgun (WGS) entry which is preliminary data.</text>
</comment>
<reference evidence="5" key="1">
    <citation type="submission" date="2020-04" db="EMBL/GenBank/DDBJ databases">
        <title>Analysis of mating type loci in Filobasidium floriforme.</title>
        <authorList>
            <person name="Nowrousian M."/>
        </authorList>
    </citation>
    <scope>NUCLEOTIDE SEQUENCE</scope>
    <source>
        <strain evidence="5">CBS 6242</strain>
    </source>
</reference>
<feature type="region of interest" description="Disordered" evidence="3">
    <location>
        <begin position="68"/>
        <end position="91"/>
    </location>
</feature>
<sequence>MSQSPRPSTSTKPGRRRTGCLVCRSRRVKCDETRPACERCSKYGAECKYPAIKAFDQDEVAAALARRHSKEANSKRTGVVPATPPPTDPSSFEARVNAEAGPSRIIAAERGHTGDHAEEPLDLLLAVGRNTRMGEYYLDSTAPPDFLKLAFPMEDDLRCIHHCITYSLSIWVVDENNANPWIEHVAPIFLFPTPEAPFSVAALRFAMLALGATHLSYLQKRSQSVEWERTRALASRYFDEALRACRTGRSIPEELASDTFLTAGIALLTVCIFAGDRGWREVWRYTLAAINFRGGCAAILGLGKEPDPTRRTPLLRCVIEHFALMDVWAAMTTGTSPIILNSDSDWWERLGHIDDATGTAQTFEARFGMDRHLVRCFATVADCIHQRIRLQERTGSWLGAPLGSHCASERRDLELRTRSLTSELDDWYMETSLIDKESRTRIGSMTLWHACRILVHHDIEQASSTDEAVRADASAIIDLCMESGDKVECLNWPLLIASSVIRDAGDRDRVRQLLKIFAYQCCYEIEILSCIVEAMWMRLDQGRDGEATSWREVTVEIGWPVLIG</sequence>
<evidence type="ECO:0000313" key="5">
    <source>
        <dbReference type="EMBL" id="KAG7527662.1"/>
    </source>
</evidence>
<name>A0A8K0NQ74_9TREE</name>
<proteinExistence type="predicted"/>
<dbReference type="PANTHER" id="PTHR37534:SF20">
    <property type="entry name" value="PRO1A C6 ZINK-FINGER PROTEIN"/>
    <property type="match status" value="1"/>
</dbReference>
<dbReference type="Proteomes" id="UP000812966">
    <property type="component" value="Unassembled WGS sequence"/>
</dbReference>
<dbReference type="CDD" id="cd00067">
    <property type="entry name" value="GAL4"/>
    <property type="match status" value="1"/>
</dbReference>
<dbReference type="PROSITE" id="PS00463">
    <property type="entry name" value="ZN2_CY6_FUNGAL_1"/>
    <property type="match status" value="1"/>
</dbReference>
<dbReference type="InterPro" id="IPR036864">
    <property type="entry name" value="Zn2-C6_fun-type_DNA-bd_sf"/>
</dbReference>
<dbReference type="GO" id="GO:0005634">
    <property type="term" value="C:nucleus"/>
    <property type="evidence" value="ECO:0007669"/>
    <property type="project" value="UniProtKB-SubCell"/>
</dbReference>
<dbReference type="InterPro" id="IPR001138">
    <property type="entry name" value="Zn2Cys6_DnaBD"/>
</dbReference>
<dbReference type="AlphaFoldDB" id="A0A8K0NQ74"/>
<evidence type="ECO:0000256" key="1">
    <source>
        <dbReference type="ARBA" id="ARBA00004123"/>
    </source>
</evidence>
<evidence type="ECO:0000256" key="3">
    <source>
        <dbReference type="SAM" id="MobiDB-lite"/>
    </source>
</evidence>
<protein>
    <recommendedName>
        <fullName evidence="4">Zn(2)-C6 fungal-type domain-containing protein</fullName>
    </recommendedName>
</protein>
<evidence type="ECO:0000256" key="2">
    <source>
        <dbReference type="ARBA" id="ARBA00023242"/>
    </source>
</evidence>
<dbReference type="SUPFAM" id="SSF57701">
    <property type="entry name" value="Zn2/Cys6 DNA-binding domain"/>
    <property type="match status" value="1"/>
</dbReference>
<organism evidence="5 6">
    <name type="scientific">Filobasidium floriforme</name>
    <dbReference type="NCBI Taxonomy" id="5210"/>
    <lineage>
        <taxon>Eukaryota</taxon>
        <taxon>Fungi</taxon>
        <taxon>Dikarya</taxon>
        <taxon>Basidiomycota</taxon>
        <taxon>Agaricomycotina</taxon>
        <taxon>Tremellomycetes</taxon>
        <taxon>Filobasidiales</taxon>
        <taxon>Filobasidiaceae</taxon>
        <taxon>Filobasidium</taxon>
    </lineage>
</organism>
<keyword evidence="6" id="KW-1185">Reference proteome</keyword>
<dbReference type="Pfam" id="PF11951">
    <property type="entry name" value="Fungal_trans_2"/>
    <property type="match status" value="1"/>
</dbReference>
<dbReference type="CDD" id="cd12148">
    <property type="entry name" value="fungal_TF_MHR"/>
    <property type="match status" value="1"/>
</dbReference>
<dbReference type="InterPro" id="IPR021858">
    <property type="entry name" value="Fun_TF"/>
</dbReference>
<dbReference type="Gene3D" id="4.10.240.10">
    <property type="entry name" value="Zn(2)-C6 fungal-type DNA-binding domain"/>
    <property type="match status" value="1"/>
</dbReference>
<gene>
    <name evidence="5" type="ORF">FFLO_06709</name>
</gene>
<dbReference type="Pfam" id="PF00172">
    <property type="entry name" value="Zn_clus"/>
    <property type="match status" value="1"/>
</dbReference>
<dbReference type="PROSITE" id="PS50048">
    <property type="entry name" value="ZN2_CY6_FUNGAL_2"/>
    <property type="match status" value="1"/>
</dbReference>
<dbReference type="PANTHER" id="PTHR37534">
    <property type="entry name" value="TRANSCRIPTIONAL ACTIVATOR PROTEIN UGA3"/>
    <property type="match status" value="1"/>
</dbReference>
<evidence type="ECO:0000259" key="4">
    <source>
        <dbReference type="PROSITE" id="PS50048"/>
    </source>
</evidence>